<evidence type="ECO:0000256" key="2">
    <source>
        <dbReference type="ARBA" id="ARBA00022621"/>
    </source>
</evidence>
<dbReference type="NCBIfam" id="TIGR02481">
    <property type="entry name" value="hemeryth_dom"/>
    <property type="match status" value="1"/>
</dbReference>
<dbReference type="EMBL" id="FTOA01000004">
    <property type="protein sequence ID" value="SIS87602.1"/>
    <property type="molecule type" value="Genomic_DNA"/>
</dbReference>
<dbReference type="Proteomes" id="UP000185678">
    <property type="component" value="Unassembled WGS sequence"/>
</dbReference>
<dbReference type="PANTHER" id="PTHR37164:SF1">
    <property type="entry name" value="BACTERIOHEMERYTHRIN"/>
    <property type="match status" value="1"/>
</dbReference>
<gene>
    <name evidence="6" type="ORF">SAMN05421779_104240</name>
</gene>
<organism evidence="6 7">
    <name type="scientific">Insolitispirillum peregrinum</name>
    <dbReference type="NCBI Taxonomy" id="80876"/>
    <lineage>
        <taxon>Bacteria</taxon>
        <taxon>Pseudomonadati</taxon>
        <taxon>Pseudomonadota</taxon>
        <taxon>Alphaproteobacteria</taxon>
        <taxon>Rhodospirillales</taxon>
        <taxon>Novispirillaceae</taxon>
        <taxon>Insolitispirillum</taxon>
    </lineage>
</organism>
<name>A0A1N7MNJ3_9PROT</name>
<protein>
    <submittedName>
        <fullName evidence="6">Hemerythrin</fullName>
    </submittedName>
</protein>
<evidence type="ECO:0000256" key="1">
    <source>
        <dbReference type="ARBA" id="ARBA00010587"/>
    </source>
</evidence>
<dbReference type="STRING" id="80876.SAMN05421779_104240"/>
<evidence type="ECO:0000256" key="4">
    <source>
        <dbReference type="ARBA" id="ARBA00023004"/>
    </source>
</evidence>
<accession>A0A1N7MNJ3</accession>
<dbReference type="Gene3D" id="1.20.120.50">
    <property type="entry name" value="Hemerythrin-like"/>
    <property type="match status" value="1"/>
</dbReference>
<dbReference type="CDD" id="cd12107">
    <property type="entry name" value="Hemerythrin"/>
    <property type="match status" value="1"/>
</dbReference>
<dbReference type="SUPFAM" id="SSF47188">
    <property type="entry name" value="Hemerythrin-like"/>
    <property type="match status" value="1"/>
</dbReference>
<dbReference type="InterPro" id="IPR012827">
    <property type="entry name" value="Hemerythrin_metal-bd"/>
</dbReference>
<evidence type="ECO:0000259" key="5">
    <source>
        <dbReference type="Pfam" id="PF01814"/>
    </source>
</evidence>
<keyword evidence="7" id="KW-1185">Reference proteome</keyword>
<dbReference type="Pfam" id="PF01814">
    <property type="entry name" value="Hemerythrin"/>
    <property type="match status" value="1"/>
</dbReference>
<feature type="domain" description="Hemerythrin-like" evidence="5">
    <location>
        <begin position="13"/>
        <end position="127"/>
    </location>
</feature>
<keyword evidence="3" id="KW-0479">Metal-binding</keyword>
<dbReference type="InterPro" id="IPR016131">
    <property type="entry name" value="Haemerythrin_Fe_BS"/>
</dbReference>
<dbReference type="InterPro" id="IPR050669">
    <property type="entry name" value="Hemerythrin"/>
</dbReference>
<dbReference type="GO" id="GO:0005344">
    <property type="term" value="F:oxygen carrier activity"/>
    <property type="evidence" value="ECO:0007669"/>
    <property type="project" value="UniProtKB-KW"/>
</dbReference>
<dbReference type="PANTHER" id="PTHR37164">
    <property type="entry name" value="BACTERIOHEMERYTHRIN"/>
    <property type="match status" value="1"/>
</dbReference>
<keyword evidence="4" id="KW-0408">Iron</keyword>
<proteinExistence type="inferred from homology"/>
<dbReference type="AlphaFoldDB" id="A0A1N7MNJ3"/>
<dbReference type="InterPro" id="IPR012312">
    <property type="entry name" value="Hemerythrin-like"/>
</dbReference>
<keyword evidence="2" id="KW-0813">Transport</keyword>
<dbReference type="RefSeq" id="WP_076400679.1">
    <property type="nucleotide sequence ID" value="NZ_FTOA01000004.1"/>
</dbReference>
<sequence>MLIQWNDAWRVGNSAIDYDHQMLVNITNQLWDIKNNPRVRNAEIARILGQLVEYVKRHFEREEAIFLASDYPHKKEHIAMHRELTKVVEDIGVVFNREPDLLNFDEIMAFLKRWLMDHIVKHDMGYKDYIGEGAKKRRHVA</sequence>
<comment type="similarity">
    <text evidence="1">Belongs to the hemerythrin family.</text>
</comment>
<reference evidence="6 7" key="1">
    <citation type="submission" date="2017-01" db="EMBL/GenBank/DDBJ databases">
        <authorList>
            <person name="Mah S.A."/>
            <person name="Swanson W.J."/>
            <person name="Moy G.W."/>
            <person name="Vacquier V.D."/>
        </authorList>
    </citation>
    <scope>NUCLEOTIDE SEQUENCE [LARGE SCALE GENOMIC DNA]</scope>
    <source>
        <strain evidence="6 7">DSM 11589</strain>
    </source>
</reference>
<keyword evidence="2" id="KW-0561">Oxygen transport</keyword>
<evidence type="ECO:0000256" key="3">
    <source>
        <dbReference type="ARBA" id="ARBA00022723"/>
    </source>
</evidence>
<dbReference type="NCBIfam" id="NF033749">
    <property type="entry name" value="bact_hemeryth"/>
    <property type="match status" value="1"/>
</dbReference>
<evidence type="ECO:0000313" key="6">
    <source>
        <dbReference type="EMBL" id="SIS87602.1"/>
    </source>
</evidence>
<dbReference type="InterPro" id="IPR035938">
    <property type="entry name" value="Hemerythrin-like_sf"/>
</dbReference>
<dbReference type="PROSITE" id="PS00550">
    <property type="entry name" value="HEMERYTHRINS"/>
    <property type="match status" value="1"/>
</dbReference>
<evidence type="ECO:0000313" key="7">
    <source>
        <dbReference type="Proteomes" id="UP000185678"/>
    </source>
</evidence>
<dbReference type="GO" id="GO:0046872">
    <property type="term" value="F:metal ion binding"/>
    <property type="evidence" value="ECO:0007669"/>
    <property type="project" value="UniProtKB-KW"/>
</dbReference>